<gene>
    <name evidence="2" type="ORF">Enr10x_58950</name>
</gene>
<organism evidence="2 3">
    <name type="scientific">Gimesia panareensis</name>
    <dbReference type="NCBI Taxonomy" id="2527978"/>
    <lineage>
        <taxon>Bacteria</taxon>
        <taxon>Pseudomonadati</taxon>
        <taxon>Planctomycetota</taxon>
        <taxon>Planctomycetia</taxon>
        <taxon>Planctomycetales</taxon>
        <taxon>Planctomycetaceae</taxon>
        <taxon>Gimesia</taxon>
    </lineage>
</organism>
<name>A0A517QFV8_9PLAN</name>
<keyword evidence="1" id="KW-0472">Membrane</keyword>
<keyword evidence="3" id="KW-1185">Reference proteome</keyword>
<feature type="transmembrane region" description="Helical" evidence="1">
    <location>
        <begin position="34"/>
        <end position="54"/>
    </location>
</feature>
<protein>
    <submittedName>
        <fullName evidence="2">Uncharacterized protein</fullName>
    </submittedName>
</protein>
<dbReference type="Proteomes" id="UP000315647">
    <property type="component" value="Chromosome"/>
</dbReference>
<reference evidence="2 3" key="1">
    <citation type="submission" date="2019-03" db="EMBL/GenBank/DDBJ databases">
        <title>Deep-cultivation of Planctomycetes and their phenomic and genomic characterization uncovers novel biology.</title>
        <authorList>
            <person name="Wiegand S."/>
            <person name="Jogler M."/>
            <person name="Boedeker C."/>
            <person name="Pinto D."/>
            <person name="Vollmers J."/>
            <person name="Rivas-Marin E."/>
            <person name="Kohn T."/>
            <person name="Peeters S.H."/>
            <person name="Heuer A."/>
            <person name="Rast P."/>
            <person name="Oberbeckmann S."/>
            <person name="Bunk B."/>
            <person name="Jeske O."/>
            <person name="Meyerdierks A."/>
            <person name="Storesund J.E."/>
            <person name="Kallscheuer N."/>
            <person name="Luecker S."/>
            <person name="Lage O.M."/>
            <person name="Pohl T."/>
            <person name="Merkel B.J."/>
            <person name="Hornburger P."/>
            <person name="Mueller R.-W."/>
            <person name="Bruemmer F."/>
            <person name="Labrenz M."/>
            <person name="Spormann A.M."/>
            <person name="Op den Camp H."/>
            <person name="Overmann J."/>
            <person name="Amann R."/>
            <person name="Jetten M.S.M."/>
            <person name="Mascher T."/>
            <person name="Medema M.H."/>
            <person name="Devos D.P."/>
            <person name="Kaster A.-K."/>
            <person name="Ovreas L."/>
            <person name="Rohde M."/>
            <person name="Galperin M.Y."/>
            <person name="Jogler C."/>
        </authorList>
    </citation>
    <scope>NUCLEOTIDE SEQUENCE [LARGE SCALE GENOMIC DNA]</scope>
    <source>
        <strain evidence="2 3">Enr10</strain>
    </source>
</reference>
<keyword evidence="1" id="KW-0812">Transmembrane</keyword>
<sequence>MQSFGLNAFVRFVVASVTFDLVWASPGGQAHRPAPYGILIVCLFPFVSLLCSLVEISFEHCWRANSATLPVNSGINSGDHELYSRWES</sequence>
<accession>A0A517QFV8</accession>
<dbReference type="EMBL" id="CP037421">
    <property type="protein sequence ID" value="QDT30529.1"/>
    <property type="molecule type" value="Genomic_DNA"/>
</dbReference>
<keyword evidence="1" id="KW-1133">Transmembrane helix</keyword>
<evidence type="ECO:0000256" key="1">
    <source>
        <dbReference type="SAM" id="Phobius"/>
    </source>
</evidence>
<evidence type="ECO:0000313" key="2">
    <source>
        <dbReference type="EMBL" id="QDT30529.1"/>
    </source>
</evidence>
<proteinExistence type="predicted"/>
<evidence type="ECO:0000313" key="3">
    <source>
        <dbReference type="Proteomes" id="UP000315647"/>
    </source>
</evidence>
<dbReference type="AlphaFoldDB" id="A0A517QFV8"/>